<keyword evidence="1 3" id="KW-0489">Methyltransferase</keyword>
<dbReference type="GO" id="GO:0003676">
    <property type="term" value="F:nucleic acid binding"/>
    <property type="evidence" value="ECO:0007669"/>
    <property type="project" value="InterPro"/>
</dbReference>
<accession>A0AA42DQ33</accession>
<dbReference type="RefSeq" id="WP_053983992.1">
    <property type="nucleotide sequence ID" value="NZ_JAQIFT010000059.1"/>
</dbReference>
<evidence type="ECO:0000313" key="3">
    <source>
        <dbReference type="EMBL" id="MDA3733118.1"/>
    </source>
</evidence>
<sequence length="183" mass="20904">MRVISGKNRGTKLEAPEGVNTRPTVDRIKETLFNMISFDIPGCKFLDLFSGSGAIAIEALSRGAERAVLVEHHSDALKCIKTNLEKTRLQDDAIVYNIDIYTALQKLKHKNEKFDIIFMDPPYAIEGIERVFECINEYALLNEGGYIILERGTTKHTPQFDHFTLIKEKTYKTTTLSFFERIQ</sequence>
<dbReference type="GO" id="GO:0052913">
    <property type="term" value="F:16S rRNA (guanine(966)-N(2))-methyltransferase activity"/>
    <property type="evidence" value="ECO:0007669"/>
    <property type="project" value="UniProtKB-EC"/>
</dbReference>
<name>A0AA42DQ33_9FIRM</name>
<dbReference type="Gene3D" id="3.40.50.150">
    <property type="entry name" value="Vaccinia Virus protein VP39"/>
    <property type="match status" value="1"/>
</dbReference>
<comment type="caution">
    <text evidence="3">The sequence shown here is derived from an EMBL/GenBank/DDBJ whole genome shotgun (WGS) entry which is preliminary data.</text>
</comment>
<gene>
    <name evidence="3" type="primary">rsmD</name>
    <name evidence="3" type="ORF">PBV87_16700</name>
</gene>
<dbReference type="AlphaFoldDB" id="A0AA42DQ33"/>
<protein>
    <submittedName>
        <fullName evidence="3">16S rRNA (Guanine(966)-N(2))-methyltransferase RsmD</fullName>
        <ecNumber evidence="3">2.1.1.171</ecNumber>
    </submittedName>
</protein>
<evidence type="ECO:0000256" key="1">
    <source>
        <dbReference type="ARBA" id="ARBA00022603"/>
    </source>
</evidence>
<dbReference type="SUPFAM" id="SSF53335">
    <property type="entry name" value="S-adenosyl-L-methionine-dependent methyltransferases"/>
    <property type="match status" value="1"/>
</dbReference>
<dbReference type="Proteomes" id="UP001169242">
    <property type="component" value="Unassembled WGS sequence"/>
</dbReference>
<dbReference type="EC" id="2.1.1.171" evidence="3"/>
<evidence type="ECO:0000256" key="2">
    <source>
        <dbReference type="ARBA" id="ARBA00022679"/>
    </source>
</evidence>
<dbReference type="Pfam" id="PF03602">
    <property type="entry name" value="Cons_hypoth95"/>
    <property type="match status" value="1"/>
</dbReference>
<dbReference type="InterPro" id="IPR004398">
    <property type="entry name" value="RNA_MeTrfase_RsmD"/>
</dbReference>
<dbReference type="InterPro" id="IPR029063">
    <property type="entry name" value="SAM-dependent_MTases_sf"/>
</dbReference>
<dbReference type="InterPro" id="IPR002052">
    <property type="entry name" value="DNA_methylase_N6_adenine_CS"/>
</dbReference>
<dbReference type="NCBIfam" id="TIGR00095">
    <property type="entry name" value="16S rRNA (guanine(966)-N(2))-methyltransferase RsmD"/>
    <property type="match status" value="1"/>
</dbReference>
<dbReference type="CDD" id="cd02440">
    <property type="entry name" value="AdoMet_MTases"/>
    <property type="match status" value="1"/>
</dbReference>
<dbReference type="EMBL" id="JAQIFT010000059">
    <property type="protein sequence ID" value="MDA3733118.1"/>
    <property type="molecule type" value="Genomic_DNA"/>
</dbReference>
<proteinExistence type="predicted"/>
<dbReference type="PANTHER" id="PTHR43542:SF1">
    <property type="entry name" value="METHYLTRANSFERASE"/>
    <property type="match status" value="1"/>
</dbReference>
<dbReference type="PIRSF" id="PIRSF004553">
    <property type="entry name" value="CHP00095"/>
    <property type="match status" value="1"/>
</dbReference>
<keyword evidence="4" id="KW-1185">Reference proteome</keyword>
<dbReference type="PANTHER" id="PTHR43542">
    <property type="entry name" value="METHYLTRANSFERASE"/>
    <property type="match status" value="1"/>
</dbReference>
<dbReference type="PROSITE" id="PS00092">
    <property type="entry name" value="N6_MTASE"/>
    <property type="match status" value="1"/>
</dbReference>
<evidence type="ECO:0000313" key="4">
    <source>
        <dbReference type="Proteomes" id="UP001169242"/>
    </source>
</evidence>
<organism evidence="3 4">
    <name type="scientific">Holtiella tumoricola</name>
    <dbReference type="NCBI Taxonomy" id="3018743"/>
    <lineage>
        <taxon>Bacteria</taxon>
        <taxon>Bacillati</taxon>
        <taxon>Bacillota</taxon>
        <taxon>Clostridia</taxon>
        <taxon>Lachnospirales</taxon>
        <taxon>Cellulosilyticaceae</taxon>
        <taxon>Holtiella</taxon>
    </lineage>
</organism>
<reference evidence="3" key="1">
    <citation type="journal article" date="2023" name="Int. J. Syst. Evol. Microbiol.">
        <title>&lt;i&gt;Holtiella tumoricola&lt;/i&gt; gen. nov. sp. nov., isolated from a human clinical sample.</title>
        <authorList>
            <person name="Allen-Vercoe E."/>
            <person name="Daigneault M.C."/>
            <person name="Vancuren S.J."/>
            <person name="Cochrane K."/>
            <person name="O'Neal L.L."/>
            <person name="Sankaranarayanan K."/>
            <person name="Lawson P.A."/>
        </authorList>
    </citation>
    <scope>NUCLEOTIDE SEQUENCE</scope>
    <source>
        <strain evidence="3">CC70A</strain>
    </source>
</reference>
<keyword evidence="2 3" id="KW-0808">Transferase</keyword>